<feature type="compositionally biased region" description="Low complexity" evidence="6">
    <location>
        <begin position="78"/>
        <end position="95"/>
    </location>
</feature>
<dbReference type="VEuPathDB" id="ToxoDB:ETH_00019710"/>
<evidence type="ECO:0000313" key="8">
    <source>
        <dbReference type="EMBL" id="CDJ40506.1"/>
    </source>
</evidence>
<feature type="region of interest" description="Disordered" evidence="6">
    <location>
        <begin position="110"/>
        <end position="130"/>
    </location>
</feature>
<feature type="transmembrane region" description="Helical" evidence="7">
    <location>
        <begin position="523"/>
        <end position="543"/>
    </location>
</feature>
<dbReference type="GeneID" id="25253071"/>
<sequence>MINGRSSPQEGDLGSSSPAQVLKVPFPSPAYRSSSSSSSSSSSGSPAAAGGLSSTNSCSTRSDESAVCLSPTAPPQDSSSRSSNSSSSSSSYFSSLDHPRPVYSISVSSVSSSSSISSSSIGSSSSKRWAGCRRPLDVVVPRCIYFTEDPVTGQQPLQQQQQQQQKSGGGWGAADGVSGAAAGASGGASPLSLLQSYWGKQQQQQQQQQQLQVLPAQQQGAARGASPAPCAPGPPGAPAGAAAAAGGGGAAAAAGGGGAAAAAAAAAAESGSRLSFLLTSVGAAVGIGCVWRFPTYCYKWGGGSFVVCYLLLLLLLGVPLLAMETAFGQVFRGSNLRVMSLLSPSLRGLAAATLLLSFCICSYYSVFLAWGCSYAVAAAAPLLPWGVSAAEQQICGVPSLQQQAACEAARAGGLFCRWRPAAAAAAAARGAAAAAAAAGSCVADPEAKAAAFFSRAVLQQQPAPAAAAAAAAAGVPEEAAAAAAAALGSSSSSSWLLLWPPAASLLLVWLLVYLSLYKGLRGVRCLCCLSVLLPSCCVLLLLLRAAALPGAWEGVQQLFAVDFPLLLSAPEIWPEAASQVLFSLGLFQGAMSSFAAHKPPNNNPTLDALAVGLAVSVLLSGEASSGALGGPWGYMSLLERGKGGRALKA</sequence>
<comment type="subcellular location">
    <subcellularLocation>
        <location evidence="1">Membrane</location>
        <topology evidence="1">Multi-pass membrane protein</topology>
    </subcellularLocation>
</comment>
<feature type="compositionally biased region" description="Low complexity" evidence="6">
    <location>
        <begin position="174"/>
        <end position="183"/>
    </location>
</feature>
<evidence type="ECO:0000256" key="5">
    <source>
        <dbReference type="ARBA" id="ARBA00023136"/>
    </source>
</evidence>
<keyword evidence="5 7" id="KW-0472">Membrane</keyword>
<feature type="transmembrane region" description="Helical" evidence="7">
    <location>
        <begin position="348"/>
        <end position="376"/>
    </location>
</feature>
<name>U6KRB7_EIMTE</name>
<feature type="compositionally biased region" description="Low complexity" evidence="6">
    <location>
        <begin position="206"/>
        <end position="228"/>
    </location>
</feature>
<keyword evidence="4 7" id="KW-1133">Transmembrane helix</keyword>
<dbReference type="Proteomes" id="UP000030747">
    <property type="component" value="Unassembled WGS sequence"/>
</dbReference>
<feature type="transmembrane region" description="Helical" evidence="7">
    <location>
        <begin position="497"/>
        <end position="516"/>
    </location>
</feature>
<evidence type="ECO:0000256" key="7">
    <source>
        <dbReference type="SAM" id="Phobius"/>
    </source>
</evidence>
<feature type="transmembrane region" description="Helical" evidence="7">
    <location>
        <begin position="274"/>
        <end position="294"/>
    </location>
</feature>
<dbReference type="InterPro" id="IPR000175">
    <property type="entry name" value="Na/ntran_symport"/>
</dbReference>
<evidence type="ECO:0000256" key="6">
    <source>
        <dbReference type="SAM" id="MobiDB-lite"/>
    </source>
</evidence>
<dbReference type="GO" id="GO:0005886">
    <property type="term" value="C:plasma membrane"/>
    <property type="evidence" value="ECO:0007669"/>
    <property type="project" value="TreeGrafter"/>
</dbReference>
<dbReference type="AlphaFoldDB" id="U6KRB7"/>
<feature type="region of interest" description="Disordered" evidence="6">
    <location>
        <begin position="206"/>
        <end position="239"/>
    </location>
</feature>
<feature type="region of interest" description="Disordered" evidence="6">
    <location>
        <begin position="149"/>
        <end position="183"/>
    </location>
</feature>
<dbReference type="OrthoDB" id="331859at2759"/>
<dbReference type="Pfam" id="PF00209">
    <property type="entry name" value="SNF"/>
    <property type="match status" value="2"/>
</dbReference>
<dbReference type="PANTHER" id="PTHR11616">
    <property type="entry name" value="SODIUM/CHLORIDE DEPENDENT TRANSPORTER"/>
    <property type="match status" value="1"/>
</dbReference>
<dbReference type="EMBL" id="HG675163">
    <property type="protein sequence ID" value="CDJ40506.1"/>
    <property type="molecule type" value="Genomic_DNA"/>
</dbReference>
<feature type="region of interest" description="Disordered" evidence="6">
    <location>
        <begin position="1"/>
        <end position="98"/>
    </location>
</feature>
<organism evidence="8 9">
    <name type="scientific">Eimeria tenella</name>
    <name type="common">Coccidian parasite</name>
    <dbReference type="NCBI Taxonomy" id="5802"/>
    <lineage>
        <taxon>Eukaryota</taxon>
        <taxon>Sar</taxon>
        <taxon>Alveolata</taxon>
        <taxon>Apicomplexa</taxon>
        <taxon>Conoidasida</taxon>
        <taxon>Coccidia</taxon>
        <taxon>Eucoccidiorida</taxon>
        <taxon>Eimeriorina</taxon>
        <taxon>Eimeriidae</taxon>
        <taxon>Eimeria</taxon>
    </lineage>
</organism>
<evidence type="ECO:0000313" key="9">
    <source>
        <dbReference type="Proteomes" id="UP000030747"/>
    </source>
</evidence>
<keyword evidence="3 7" id="KW-0812">Transmembrane</keyword>
<reference evidence="8" key="1">
    <citation type="submission" date="2013-10" db="EMBL/GenBank/DDBJ databases">
        <title>Genomic analysis of the causative agents of coccidiosis in chickens.</title>
        <authorList>
            <person name="Reid A.J."/>
            <person name="Blake D."/>
            <person name="Billington K."/>
            <person name="Browne H."/>
            <person name="Dunn M."/>
            <person name="Hung S."/>
            <person name="Kawahara F."/>
            <person name="Miranda-Saavedra D."/>
            <person name="Mourier T."/>
            <person name="Nagra H."/>
            <person name="Otto T.D."/>
            <person name="Rawlings N."/>
            <person name="Sanchez A."/>
            <person name="Sanders M."/>
            <person name="Subramaniam C."/>
            <person name="Tay Y."/>
            <person name="Dear P."/>
            <person name="Doerig C."/>
            <person name="Gruber A."/>
            <person name="Parkinson J."/>
            <person name="Shirley M."/>
            <person name="Wan K.L."/>
            <person name="Berriman M."/>
            <person name="Tomley F."/>
            <person name="Pain A."/>
        </authorList>
    </citation>
    <scope>NUCLEOTIDE SEQUENCE [LARGE SCALE GENOMIC DNA]</scope>
    <source>
        <strain evidence="8">Houghton</strain>
    </source>
</reference>
<evidence type="ECO:0000256" key="3">
    <source>
        <dbReference type="ARBA" id="ARBA00022692"/>
    </source>
</evidence>
<dbReference type="PRINTS" id="PR00176">
    <property type="entry name" value="NANEUSMPORT"/>
</dbReference>
<feature type="compositionally biased region" description="Low complexity" evidence="6">
    <location>
        <begin position="110"/>
        <end position="126"/>
    </location>
</feature>
<dbReference type="GO" id="GO:0035725">
    <property type="term" value="P:sodium ion transmembrane transport"/>
    <property type="evidence" value="ECO:0007669"/>
    <property type="project" value="TreeGrafter"/>
</dbReference>
<dbReference type="PANTHER" id="PTHR11616:SF240">
    <property type="entry name" value="BLOATED TUBULES, ISOFORM B-RELATED"/>
    <property type="match status" value="1"/>
</dbReference>
<evidence type="ECO:0000256" key="1">
    <source>
        <dbReference type="ARBA" id="ARBA00004141"/>
    </source>
</evidence>
<reference evidence="8" key="2">
    <citation type="submission" date="2013-10" db="EMBL/GenBank/DDBJ databases">
        <authorList>
            <person name="Aslett M."/>
        </authorList>
    </citation>
    <scope>NUCLEOTIDE SEQUENCE [LARGE SCALE GENOMIC DNA]</scope>
    <source>
        <strain evidence="8">Houghton</strain>
    </source>
</reference>
<evidence type="ECO:0000256" key="4">
    <source>
        <dbReference type="ARBA" id="ARBA00022989"/>
    </source>
</evidence>
<keyword evidence="9" id="KW-1185">Reference proteome</keyword>
<keyword evidence="2" id="KW-0813">Transport</keyword>
<feature type="transmembrane region" description="Helical" evidence="7">
    <location>
        <begin position="300"/>
        <end position="327"/>
    </location>
</feature>
<dbReference type="VEuPathDB" id="ToxoDB:ETH2_1230800"/>
<dbReference type="PROSITE" id="PS50267">
    <property type="entry name" value="NA_NEUROTRAN_SYMP_3"/>
    <property type="match status" value="1"/>
</dbReference>
<protein>
    <submittedName>
        <fullName evidence="8">Sodium-dependent transporter, putative</fullName>
    </submittedName>
</protein>
<gene>
    <name evidence="8" type="ORF">ETH_00019710</name>
</gene>
<proteinExistence type="predicted"/>
<feature type="compositionally biased region" description="Polar residues" evidence="6">
    <location>
        <begin position="1"/>
        <end position="19"/>
    </location>
</feature>
<evidence type="ECO:0000256" key="2">
    <source>
        <dbReference type="ARBA" id="ARBA00022448"/>
    </source>
</evidence>
<dbReference type="SUPFAM" id="SSF161070">
    <property type="entry name" value="SNF-like"/>
    <property type="match status" value="1"/>
</dbReference>
<accession>U6KRB7</accession>
<dbReference type="InterPro" id="IPR037272">
    <property type="entry name" value="SNS_sf"/>
</dbReference>
<feature type="compositionally biased region" description="Low complexity" evidence="6">
    <location>
        <begin position="29"/>
        <end position="54"/>
    </location>
</feature>
<dbReference type="RefSeq" id="XP_013231256.1">
    <property type="nucleotide sequence ID" value="XM_013375802.1"/>
</dbReference>
<feature type="compositionally biased region" description="Low complexity" evidence="6">
    <location>
        <begin position="154"/>
        <end position="165"/>
    </location>
</feature>